<keyword evidence="2" id="KW-1185">Reference proteome</keyword>
<organism evidence="1 2">
    <name type="scientific">Cercophora newfieldiana</name>
    <dbReference type="NCBI Taxonomy" id="92897"/>
    <lineage>
        <taxon>Eukaryota</taxon>
        <taxon>Fungi</taxon>
        <taxon>Dikarya</taxon>
        <taxon>Ascomycota</taxon>
        <taxon>Pezizomycotina</taxon>
        <taxon>Sordariomycetes</taxon>
        <taxon>Sordariomycetidae</taxon>
        <taxon>Sordariales</taxon>
        <taxon>Lasiosphaeriaceae</taxon>
        <taxon>Cercophora</taxon>
    </lineage>
</organism>
<protein>
    <submittedName>
        <fullName evidence="1">Uncharacterized protein</fullName>
    </submittedName>
</protein>
<dbReference type="AlphaFoldDB" id="A0AA40CKN4"/>
<reference evidence="1" key="1">
    <citation type="submission" date="2023-06" db="EMBL/GenBank/DDBJ databases">
        <title>Genome-scale phylogeny and comparative genomics of the fungal order Sordariales.</title>
        <authorList>
            <consortium name="Lawrence Berkeley National Laboratory"/>
            <person name="Hensen N."/>
            <person name="Bonometti L."/>
            <person name="Westerberg I."/>
            <person name="Brannstrom I.O."/>
            <person name="Guillou S."/>
            <person name="Cros-Aarteil S."/>
            <person name="Calhoun S."/>
            <person name="Haridas S."/>
            <person name="Kuo A."/>
            <person name="Mondo S."/>
            <person name="Pangilinan J."/>
            <person name="Riley R."/>
            <person name="Labutti K."/>
            <person name="Andreopoulos B."/>
            <person name="Lipzen A."/>
            <person name="Chen C."/>
            <person name="Yanf M."/>
            <person name="Daum C."/>
            <person name="Ng V."/>
            <person name="Clum A."/>
            <person name="Steindorff A."/>
            <person name="Ohm R."/>
            <person name="Martin F."/>
            <person name="Silar P."/>
            <person name="Natvig D."/>
            <person name="Lalanne C."/>
            <person name="Gautier V."/>
            <person name="Ament-Velasquez S.L."/>
            <person name="Kruys A."/>
            <person name="Hutchinson M.I."/>
            <person name="Powell A.J."/>
            <person name="Barry K."/>
            <person name="Miller A.N."/>
            <person name="Grigoriev I.V."/>
            <person name="Debuchy R."/>
            <person name="Gladieux P."/>
            <person name="Thoren M.H."/>
            <person name="Johannesson H."/>
        </authorList>
    </citation>
    <scope>NUCLEOTIDE SEQUENCE</scope>
    <source>
        <strain evidence="1">SMH2532-1</strain>
    </source>
</reference>
<proteinExistence type="predicted"/>
<evidence type="ECO:0000313" key="2">
    <source>
        <dbReference type="Proteomes" id="UP001174936"/>
    </source>
</evidence>
<sequence>MSRVLKSDCPFCLLACEATLLYRNLNAFRFPLSPDKDVEVVWHPETVARTRGGFVMTSQEDVKLQNVNVFLPRGDFIGRDGLLCGRLPLDGFDETTFFDPEGPFEVILLSESRSDDHDPSMPLATQPKEWNSYHVMVIEWHGKVAEWRGLGTVLKSAVHQSFSPGPVWKEIVLG</sequence>
<dbReference type="Proteomes" id="UP001174936">
    <property type="component" value="Unassembled WGS sequence"/>
</dbReference>
<comment type="caution">
    <text evidence="1">The sequence shown here is derived from an EMBL/GenBank/DDBJ whole genome shotgun (WGS) entry which is preliminary data.</text>
</comment>
<name>A0AA40CKN4_9PEZI</name>
<gene>
    <name evidence="1" type="ORF">B0T16DRAFT_420727</name>
</gene>
<evidence type="ECO:0000313" key="1">
    <source>
        <dbReference type="EMBL" id="KAK0641917.1"/>
    </source>
</evidence>
<accession>A0AA40CKN4</accession>
<dbReference type="EMBL" id="JAULSV010000006">
    <property type="protein sequence ID" value="KAK0641917.1"/>
    <property type="molecule type" value="Genomic_DNA"/>
</dbReference>